<dbReference type="Proteomes" id="UP000310066">
    <property type="component" value="Unassembled WGS sequence"/>
</dbReference>
<protein>
    <submittedName>
        <fullName evidence="3">Uncharacterized protein</fullName>
    </submittedName>
</protein>
<feature type="region of interest" description="Disordered" evidence="1">
    <location>
        <begin position="1"/>
        <end position="45"/>
    </location>
</feature>
<gene>
    <name evidence="3" type="ORF">B0A54_14723</name>
</gene>
<feature type="compositionally biased region" description="Low complexity" evidence="1">
    <location>
        <begin position="1"/>
        <end position="19"/>
    </location>
</feature>
<evidence type="ECO:0000256" key="2">
    <source>
        <dbReference type="SAM" id="Phobius"/>
    </source>
</evidence>
<evidence type="ECO:0000313" key="3">
    <source>
        <dbReference type="EMBL" id="TKA33062.1"/>
    </source>
</evidence>
<keyword evidence="2" id="KW-1133">Transmembrane helix</keyword>
<proteinExistence type="predicted"/>
<organism evidence="3 4">
    <name type="scientific">Friedmanniomyces endolithicus</name>
    <dbReference type="NCBI Taxonomy" id="329885"/>
    <lineage>
        <taxon>Eukaryota</taxon>
        <taxon>Fungi</taxon>
        <taxon>Dikarya</taxon>
        <taxon>Ascomycota</taxon>
        <taxon>Pezizomycotina</taxon>
        <taxon>Dothideomycetes</taxon>
        <taxon>Dothideomycetidae</taxon>
        <taxon>Mycosphaerellales</taxon>
        <taxon>Teratosphaeriaceae</taxon>
        <taxon>Friedmanniomyces</taxon>
    </lineage>
</organism>
<feature type="transmembrane region" description="Helical" evidence="2">
    <location>
        <begin position="147"/>
        <end position="170"/>
    </location>
</feature>
<reference evidence="3 4" key="1">
    <citation type="submission" date="2017-03" db="EMBL/GenBank/DDBJ databases">
        <title>Genomes of endolithic fungi from Antarctica.</title>
        <authorList>
            <person name="Coleine C."/>
            <person name="Masonjones S."/>
            <person name="Stajich J.E."/>
        </authorList>
    </citation>
    <scope>NUCLEOTIDE SEQUENCE [LARGE SCALE GENOMIC DNA]</scope>
    <source>
        <strain evidence="3 4">CCFEE 5311</strain>
    </source>
</reference>
<name>A0A4U0UE09_9PEZI</name>
<keyword evidence="2" id="KW-0812">Transmembrane</keyword>
<feature type="compositionally biased region" description="Polar residues" evidence="1">
    <location>
        <begin position="20"/>
        <end position="29"/>
    </location>
</feature>
<dbReference type="OrthoDB" id="10428387at2759"/>
<evidence type="ECO:0000313" key="4">
    <source>
        <dbReference type="Proteomes" id="UP000310066"/>
    </source>
</evidence>
<keyword evidence="2" id="KW-0472">Membrane</keyword>
<comment type="caution">
    <text evidence="3">The sequence shown here is derived from an EMBL/GenBank/DDBJ whole genome shotgun (WGS) entry which is preliminary data.</text>
</comment>
<accession>A0A4U0UE09</accession>
<sequence length="175" mass="18439">MSLTTSPTTRPHRSSSLSTISEPPTYTTVDRSHGPPPAYTPPGTSVRIRYSANELPPRYEPLPYPSRRWVYSRTVVSLLQPYVVPRVFEDFEGNVLREGGQGARGDGLGVEGSGGGGGVGGGVVAARGEVEGGGGSGRTCACKLRPWLWLGLLGLMAGCVILMVALALWVKGGEE</sequence>
<dbReference type="AlphaFoldDB" id="A0A4U0UE09"/>
<dbReference type="EMBL" id="NAJP01000087">
    <property type="protein sequence ID" value="TKA33062.1"/>
    <property type="molecule type" value="Genomic_DNA"/>
</dbReference>
<evidence type="ECO:0000256" key="1">
    <source>
        <dbReference type="SAM" id="MobiDB-lite"/>
    </source>
</evidence>